<evidence type="ECO:0000256" key="2">
    <source>
        <dbReference type="ARBA" id="ARBA00008558"/>
    </source>
</evidence>
<dbReference type="InterPro" id="IPR012341">
    <property type="entry name" value="6hp_glycosidase-like_sf"/>
</dbReference>
<evidence type="ECO:0000313" key="4">
    <source>
        <dbReference type="EMBL" id="DAF45254.1"/>
    </source>
</evidence>
<dbReference type="PANTHER" id="PTHR15108">
    <property type="entry name" value="N-ACYLGLUCOSAMINE-2-EPIMERASE"/>
    <property type="match status" value="1"/>
</dbReference>
<name>A0A8S5S2Q1_9CAUD</name>
<dbReference type="HAMAP" id="MF_00929">
    <property type="entry name" value="Cellobiose_2_epim"/>
    <property type="match status" value="1"/>
</dbReference>
<sequence length="405" mass="46824">MTDDILSLLRCETERELLENILPFWMERAIDPLRGGFLGRIDGTGNADVSADKGAVLNSRILWTFSAAYRRWPRSEFLEAARRAGSYLANHFVDPRYGGIFWSVSADGEPAVRKKQVYAQAFAIYGFSEYFRATRDDSARELARSLFLLLERYARDPEFGGYCEAFSEEWAPIEDMRLSEKDLNIEKSMNTNLHVMEAYVNLYRIWPDPLLRQRIMELTEVLECRIFDARTSHLGLFFDRRWNRADRCISYGHDIEASWLLQEALEQIGCWTGEGRSADVVGSLARNVFPAIQPDGSLIYESGPEGDDLERHWWVQAENVVGMLNLYATTGDPQALSAAWAQWGYIRRELIDRQHGEWFWSRRNDGSASLDEDKAGLWKCPYHNGRMCMEVIERTDRLLEKRSKP</sequence>
<dbReference type="SUPFAM" id="SSF48208">
    <property type="entry name" value="Six-hairpin glycosidases"/>
    <property type="match status" value="1"/>
</dbReference>
<evidence type="ECO:0000256" key="1">
    <source>
        <dbReference type="ARBA" id="ARBA00001470"/>
    </source>
</evidence>
<protein>
    <submittedName>
        <fullName evidence="4">AGE protein</fullName>
    </submittedName>
</protein>
<dbReference type="EMBL" id="BK032514">
    <property type="protein sequence ID" value="DAF45254.1"/>
    <property type="molecule type" value="Genomic_DNA"/>
</dbReference>
<dbReference type="InterPro" id="IPR008928">
    <property type="entry name" value="6-hairpin_glycosidase_sf"/>
</dbReference>
<dbReference type="GO" id="GO:0047736">
    <property type="term" value="F:cellobiose epimerase activity"/>
    <property type="evidence" value="ECO:0007669"/>
    <property type="project" value="UniProtKB-EC"/>
</dbReference>
<keyword evidence="3" id="KW-0413">Isomerase</keyword>
<comment type="catalytic activity">
    <reaction evidence="1">
        <text>D-cellobiose = beta-D-glucosyl-(1-&gt;4)-D-mannopyranose</text>
        <dbReference type="Rhea" id="RHEA:23384"/>
        <dbReference type="ChEBI" id="CHEBI:17057"/>
        <dbReference type="ChEBI" id="CHEBI:47931"/>
        <dbReference type="EC" id="5.1.3.11"/>
    </reaction>
</comment>
<proteinExistence type="inferred from homology"/>
<dbReference type="InterPro" id="IPR028584">
    <property type="entry name" value="Cellobiose_2_epim"/>
</dbReference>
<reference evidence="4" key="1">
    <citation type="journal article" date="2021" name="Proc. Natl. Acad. Sci. U.S.A.">
        <title>A Catalog of Tens of Thousands of Viruses from Human Metagenomes Reveals Hidden Associations with Chronic Diseases.</title>
        <authorList>
            <person name="Tisza M.J."/>
            <person name="Buck C.B."/>
        </authorList>
    </citation>
    <scope>NUCLEOTIDE SEQUENCE</scope>
    <source>
        <strain evidence="4">CtBLh2</strain>
    </source>
</reference>
<dbReference type="GO" id="GO:0005975">
    <property type="term" value="P:carbohydrate metabolic process"/>
    <property type="evidence" value="ECO:0007669"/>
    <property type="project" value="InterPro"/>
</dbReference>
<comment type="similarity">
    <text evidence="2">Belongs to the N-acylglucosamine 2-epimerase family.</text>
</comment>
<evidence type="ECO:0000256" key="3">
    <source>
        <dbReference type="ARBA" id="ARBA00023235"/>
    </source>
</evidence>
<dbReference type="Gene3D" id="1.50.10.10">
    <property type="match status" value="1"/>
</dbReference>
<accession>A0A8S5S2Q1</accession>
<organism evidence="4">
    <name type="scientific">Siphoviridae sp. ctBLh2</name>
    <dbReference type="NCBI Taxonomy" id="2827803"/>
    <lineage>
        <taxon>Viruses</taxon>
        <taxon>Duplodnaviria</taxon>
        <taxon>Heunggongvirae</taxon>
        <taxon>Uroviricota</taxon>
        <taxon>Caudoviricetes</taxon>
    </lineage>
</organism>
<dbReference type="Pfam" id="PF07221">
    <property type="entry name" value="GlcNAc_2-epim"/>
    <property type="match status" value="1"/>
</dbReference>
<dbReference type="InterPro" id="IPR010819">
    <property type="entry name" value="AGE/CE"/>
</dbReference>